<dbReference type="Pfam" id="PF08354">
    <property type="entry name" value="Fas1-AflB-like_hel"/>
    <property type="match status" value="1"/>
</dbReference>
<dbReference type="GO" id="GO:0016787">
    <property type="term" value="F:hydrolase activity"/>
    <property type="evidence" value="ECO:0007669"/>
    <property type="project" value="UniProtKB-KW"/>
</dbReference>
<dbReference type="Pfam" id="PF01575">
    <property type="entry name" value="MaoC_dehydratas"/>
    <property type="match status" value="1"/>
</dbReference>
<dbReference type="PRINTS" id="PR01483">
    <property type="entry name" value="FASYNTHASE"/>
</dbReference>
<dbReference type="Pfam" id="PF00109">
    <property type="entry name" value="ketoacyl-synt"/>
    <property type="match status" value="1"/>
</dbReference>
<dbReference type="InterPro" id="IPR014030">
    <property type="entry name" value="Ketoacyl_synth_N"/>
</dbReference>
<evidence type="ECO:0000256" key="6">
    <source>
        <dbReference type="SAM" id="MobiDB-lite"/>
    </source>
</evidence>
<dbReference type="Gene3D" id="1.20.930.70">
    <property type="match status" value="1"/>
</dbReference>
<dbReference type="InterPro" id="IPR001227">
    <property type="entry name" value="Ac_transferase_dom_sf"/>
</dbReference>
<dbReference type="GO" id="GO:0004318">
    <property type="term" value="F:enoyl-[acyl-carrier-protein] reductase (NADH) activity"/>
    <property type="evidence" value="ECO:0007669"/>
    <property type="project" value="InterPro"/>
</dbReference>
<dbReference type="eggNOG" id="COG2030">
    <property type="taxonomic scope" value="Bacteria"/>
</dbReference>
<feature type="compositionally biased region" description="Basic and acidic residues" evidence="6">
    <location>
        <begin position="3020"/>
        <end position="3037"/>
    </location>
</feature>
<organism evidence="8 9">
    <name type="scientific">Segniliparus rugosus (strain ATCC BAA-974 / DSM 45345 / CCUG 50838 / CIP 108380 / JCM 13579 / CDC 945)</name>
    <dbReference type="NCBI Taxonomy" id="679197"/>
    <lineage>
        <taxon>Bacteria</taxon>
        <taxon>Bacillati</taxon>
        <taxon>Actinomycetota</taxon>
        <taxon>Actinomycetes</taxon>
        <taxon>Mycobacteriales</taxon>
        <taxon>Segniliparaceae</taxon>
        <taxon>Segniliparus</taxon>
    </lineage>
</organism>
<feature type="domain" description="Ketosynthase family 3 (KS3)" evidence="7">
    <location>
        <begin position="2519"/>
        <end position="2975"/>
    </location>
</feature>
<dbReference type="SUPFAM" id="SSF52151">
    <property type="entry name" value="FabD/lysophospholipase-like"/>
    <property type="match status" value="2"/>
</dbReference>
<sequence length="3060" mass="323390">MTTHESELGRTQSGGREAEHRSLAERLSGGEPYAIAFAGQGGSWLDPLAELVRGAGLEGHARWLLAEAAALVRPVADELSVARPYGFEPLEWMEWEEAPSDSMVLPPSVSSPGLFFAQALALHALTALGLDWRGNRPVGFAGHSLGLIAVEAAKHGGEQDAQFLALAQLVGAAASLVARRNGLIGSTQTPALVSVRNVDPEILRGLLAEFHAIHNHPGDPVLALRNGRRSATISGNPLRLVAFQAYADRISEKQVEERKKKLRGGSVFEPGFEPVHATVGFHHPHLAPAVDLVGDWAARCGLDVELGRSFAQQILVDPVDWVEQVETLVDAGARWILDAGPGDMLTRFTKPVVRGQGVGLVSIATRAGQRSLFTRGEAPKAPRPWSDFAPELVRLPDGKLAAQTAFTKLTGRSPMLLAGMTPTTVDPGIVAAAANAGHWAELAGGGQVTEAIFAGHVAGLKELLEPGRAAQFNAMFLDPYLWKLHVGGKRLVPKARAAGAPFDGLVITAGIPDLPEALELVEELRQAGFSSVAFKPGTVAQIKSVVRIAKEVGGGQKVIAHIEGGRAGGHHSWEDLDDLLLATYHELREQPNLVVCVGGGIGTAERAAEYLTGEWSERLGYPRMPVDGILVGTAAMATLEATTSPDVKRLLVETAGSSEWIPAGGESGGMASGRSQLGADIHEIDNAASQCGRLLDEVAGDEEAVAKRKDEIVAALNKTAKPYFGEVAAMTYREWLERYVELSDAGDISPTGLQSEKWLDVTWQERFLAMARRTEARLADADEGEIPTLFPDLDSVADGHGAIAKLAEAYADLDQTVLHPADVAFFTTLCKQIGKPVCFVPVVDKDVRRWWRSDSLWQAHDPRYSADQVCVIPGPVAVAGITRADEPVGELLDRFERAVVEKIVASGAQAKDVAARRETAFDGALGVFLAAPDVLWAERLTTNPVHRLGDLEAWQQVEPHLLEHQTTGATVVLTEADRITLSIPVNGTWLALRFTVPASAATGGAPVFADADAANAMTGLLQVLAGGELPQVVDGVAKTAAAWSPNLPADHAGVTAVTLPKPLQPATIPYLGKVVPDVLVGLSWPAVFAVLGSAQTANGKGVIEGLLDLVHLDHAVKLAGEVPSWETTFAVEARLVGVADTGLGRVVEVAVAIADEANGKPVAEFVERFAIRGRVGDADLEDPIRAGGAVSPDAVDTNRAKRREATIVAPADLTAFAQVSGDHNPIHTSLVAAKLAGLPMPIVHGMWLSAAAQQVVAAVDMRDGQPAPRRIVGWTSRFLGMVYPESPVTVRVDRVGVDHGGELVEVSCRVDGELVMAASARLAAPKTVYAFPGQGVQTKGMGLAARGRSKAAKKIWDESDAFTKEQLGFSILGVVRDNPTWIVVDGVRYEHPDGVLHLTQFTQVAMAVTALAQVAELKETGAYVEDAFLAGHSVGEYNALAAVAGTFSPTAVLAVVYKRGMTMNNFLPRDEQGRSNYRMAAIRPVHLGLADDDVFAWVEALSAKTGEFLQIVNYNLRGTQYAIAGTVKGIDELEKECARLQEEVGGKASFIRVPGIDVPFHSTLLRVGVPEFRKVLQGLIPEEVDPSVIVGKYIPNLVARVFSLDREFVESIAAEVPSEQIQEVLHDWTIWSAQPRRLASRLVVELLAWQFASPVRWIETQDLLFSPVLAGGLQVERFVEIGIGSAPTVANMARNTLRLDLFAGSRVEVFNIERDWAATTSTDEGVVDEEPEIEEAAPAAEAPAPVEAAAPAPAPAAPAAPSGGPRPDDLPFTAADASTALIALSVKLRPDQLTPADSIESLCEGASSRRNQLLLDLGAELNLGAIDGAAEADLPSLKGTVAKLARTYKPFGPVLADAVNDQLRKVLGPTGKRSSHVIERVKTVWELGQGWADHVLIAIALGTREGSSVRGEALGGLNTPSNAAEVDALVDAAVAQVGAANGVAVSLPSKGGSGGGTVDVAALAELTEHITGPDGVLAATARFVLNQLGHTAEPAAQTEDLDQELADLVSAELGDNWARTVAPVFDEGKAVLLDDAWAGLREVLARVWTTGEPVEAARFAGAGEAVARQADWWARKAAGTALAEAYASYAASARDEAAGLWSLETALVTGAGKGSIATAVAAELLAGGATVVATTSSLTEERLAYYRALYAEHARAGAALWVVPANMASYQDVDALVEWVTGEQTVNLGGTPKTVKPALNPTLLFPFAAPRVLGDLADAGPRAELEMKVLLWAAQRLIGALAAKAGEFDLGSRLHVVLPGSPNRGLFGGDGAYGESKAALDALVSRWQAEKSWTRRITLAHAIIGWVRGTGLMGGNDAVVAAVEQQGVRTFSTQEMAAELLGLCTPEARALAETDPLSADLTGGLAGVRLDMAALAEEAAKAEEQSADEEDGQPTVQALPSPARPVATPEFDWASLDVDLKDLVVIVGAGEVGPYGSSRTRFEVEVTGDLSAAGVLELAWTTGLVSWQRDPEPGWYDAETGELVPEEEIAGRYRERVLEHSGIRHFTPQTLRSGDSAERPLLAEVFLTEDLTFVVAGEAEARAFREADPEKTVIAPVAGSSDWTVTRKEGTQIRVPRKVKMTRTAGAQVPDGFDPTVWGVPADMVAVTDRLALWNLVATVDAFLGAGFSPAELMAAVHPTLVANVQGTGMGGMTSLQRMYYDFLFKGSLDQNDLLQETLPNITLDHVVQSYIGSYGAMVHPVGACATAAVSVEEGVDKITLGKALFAVAGGYDDISLEEVLGFAEMNATADITALEAKGIGTKRVSRPGDRRRAGFVDAQGGGTILLARGDVAAQLGLPVLGVVGYAQSFGDGVHTSIPAPGLGALAAGLGGRDSQFARALAKFGLAADDVAVVSKHDTSTLANDPNEANLHEKLAAAIGRSQRAPLFVISQKSLTGHSKGGAAAFQTIGLCQVLASGQIPANRSLDCVDDAMAEHEHLVWLKEPLAFDGSFPLKAGVVTSLGFGHVSGMILVVHPAAFLAALSDEERADYLRRAQERRVVGQRRLQEAMCGGEAAYARPTDRRLEGESHAAQERSESALLLDGSYRLDSSGRYCPRSSS</sequence>
<dbReference type="InterPro" id="IPR014043">
    <property type="entry name" value="Acyl_transferase_dom"/>
</dbReference>
<dbReference type="eggNOG" id="COG0304">
    <property type="taxonomic scope" value="Bacteria"/>
</dbReference>
<dbReference type="SUPFAM" id="SSF51412">
    <property type="entry name" value="Inosine monophosphate dehydrogenase (IMPDH)"/>
    <property type="match status" value="1"/>
</dbReference>
<dbReference type="InterPro" id="IPR036291">
    <property type="entry name" value="NAD(P)-bd_dom_sf"/>
</dbReference>
<evidence type="ECO:0000313" key="9">
    <source>
        <dbReference type="Proteomes" id="UP000004816"/>
    </source>
</evidence>
<dbReference type="InterPro" id="IPR050830">
    <property type="entry name" value="Fungal_FAS"/>
</dbReference>
<dbReference type="InterPro" id="IPR047224">
    <property type="entry name" value="FAS_alpha_su_C"/>
</dbReference>
<evidence type="ECO:0000256" key="4">
    <source>
        <dbReference type="ARBA" id="ARBA00022857"/>
    </source>
</evidence>
<evidence type="ECO:0000256" key="2">
    <source>
        <dbReference type="ARBA" id="ARBA00022679"/>
    </source>
</evidence>
<dbReference type="GO" id="GO:0005835">
    <property type="term" value="C:fatty acid synthase complex"/>
    <property type="evidence" value="ECO:0007669"/>
    <property type="project" value="InterPro"/>
</dbReference>
<protein>
    <recommendedName>
        <fullName evidence="7">Ketosynthase family 3 (KS3) domain-containing protein</fullName>
    </recommendedName>
</protein>
<dbReference type="GO" id="GO:0006633">
    <property type="term" value="P:fatty acid biosynthetic process"/>
    <property type="evidence" value="ECO:0007669"/>
    <property type="project" value="InterPro"/>
</dbReference>
<dbReference type="InterPro" id="IPR029069">
    <property type="entry name" value="HotDog_dom_sf"/>
</dbReference>
<dbReference type="HOGENOM" id="CLU_000114_7_0_11"/>
<keyword evidence="4" id="KW-0521">NADP</keyword>
<dbReference type="Pfam" id="PF22690">
    <property type="entry name" value="FAS_AT_central"/>
    <property type="match status" value="1"/>
</dbReference>
<dbReference type="Gene3D" id="3.40.47.10">
    <property type="match status" value="1"/>
</dbReference>
<dbReference type="Pfam" id="PF02801">
    <property type="entry name" value="Ketoacyl-synt_C"/>
    <property type="match status" value="1"/>
</dbReference>
<dbReference type="STRING" id="679197.HMPREF9336_04104"/>
<feature type="compositionally biased region" description="Low complexity" evidence="6">
    <location>
        <begin position="1736"/>
        <end position="1751"/>
    </location>
</feature>
<dbReference type="InterPro" id="IPR016039">
    <property type="entry name" value="Thiolase-like"/>
</dbReference>
<dbReference type="SUPFAM" id="SSF54637">
    <property type="entry name" value="Thioesterase/thiol ester dehydrase-isomerase"/>
    <property type="match status" value="1"/>
</dbReference>
<dbReference type="CDD" id="cd08950">
    <property type="entry name" value="KR_fFAS_SDR_c_like"/>
    <property type="match status" value="1"/>
</dbReference>
<dbReference type="InterPro" id="IPR013565">
    <property type="entry name" value="Fas1/AflB-like_central"/>
</dbReference>
<dbReference type="Proteomes" id="UP000004816">
    <property type="component" value="Unassembled WGS sequence"/>
</dbReference>
<proteinExistence type="inferred from homology"/>
<dbReference type="GO" id="GO:0004312">
    <property type="term" value="F:fatty acid synthase activity"/>
    <property type="evidence" value="ECO:0007669"/>
    <property type="project" value="InterPro"/>
</dbReference>
<accession>U1N9D8</accession>
<dbReference type="PANTHER" id="PTHR10982:SF21">
    <property type="entry name" value="FATTY ACID SYNTHASE SUBUNIT BETA"/>
    <property type="match status" value="1"/>
</dbReference>
<dbReference type="SUPFAM" id="SSF53901">
    <property type="entry name" value="Thiolase-like"/>
    <property type="match status" value="2"/>
</dbReference>
<evidence type="ECO:0000256" key="1">
    <source>
        <dbReference type="ARBA" id="ARBA00005254"/>
    </source>
</evidence>
<dbReference type="SUPFAM" id="SSF51735">
    <property type="entry name" value="NAD(P)-binding Rossmann-fold domains"/>
    <property type="match status" value="1"/>
</dbReference>
<keyword evidence="3" id="KW-0378">Hydrolase</keyword>
<evidence type="ECO:0000256" key="3">
    <source>
        <dbReference type="ARBA" id="ARBA00022801"/>
    </source>
</evidence>
<evidence type="ECO:0000259" key="7">
    <source>
        <dbReference type="PROSITE" id="PS52004"/>
    </source>
</evidence>
<dbReference type="SMART" id="SM00827">
    <property type="entry name" value="PKS_AT"/>
    <property type="match status" value="1"/>
</dbReference>
<dbReference type="CDD" id="cd00828">
    <property type="entry name" value="elong_cond_enzymes"/>
    <property type="match status" value="1"/>
</dbReference>
<dbReference type="Gene3D" id="3.30.70.2430">
    <property type="match status" value="1"/>
</dbReference>
<keyword evidence="5" id="KW-0560">Oxidoreductase</keyword>
<dbReference type="PROSITE" id="PS52004">
    <property type="entry name" value="KS3_2"/>
    <property type="match status" value="1"/>
</dbReference>
<dbReference type="Gene3D" id="3.40.366.10">
    <property type="entry name" value="Malonyl-Coenzyme A Acyl Carrier Protein, domain 2"/>
    <property type="match status" value="3"/>
</dbReference>
<dbReference type="OrthoDB" id="4746285at2"/>
<feature type="region of interest" description="Disordered" evidence="6">
    <location>
        <begin position="1734"/>
        <end position="1772"/>
    </location>
</feature>
<keyword evidence="9" id="KW-1185">Reference proteome</keyword>
<comment type="similarity">
    <text evidence="1">Belongs to the enoyl-CoA hydratase/isomerase family.</text>
</comment>
<dbReference type="InterPro" id="IPR014031">
    <property type="entry name" value="Ketoacyl_synth_C"/>
</dbReference>
<dbReference type="InterPro" id="IPR020841">
    <property type="entry name" value="PKS_Beta-ketoAc_synthase_dom"/>
</dbReference>
<evidence type="ECO:0000313" key="8">
    <source>
        <dbReference type="EMBL" id="ERG69408.1"/>
    </source>
</evidence>
<dbReference type="eggNOG" id="COG0331">
    <property type="taxonomic scope" value="Bacteria"/>
</dbReference>
<dbReference type="InterPro" id="IPR055118">
    <property type="entry name" value="FAS-like_AT_central"/>
</dbReference>
<dbReference type="Gene3D" id="3.40.50.720">
    <property type="entry name" value="NAD(P)-binding Rossmann-like Domain"/>
    <property type="match status" value="1"/>
</dbReference>
<dbReference type="InterPro" id="IPR013785">
    <property type="entry name" value="Aldolase_TIM"/>
</dbReference>
<dbReference type="EMBL" id="ACZI02000001">
    <property type="protein sequence ID" value="ERG69408.1"/>
    <property type="molecule type" value="Genomic_DNA"/>
</dbReference>
<feature type="region of interest" description="Disordered" evidence="6">
    <location>
        <begin position="2379"/>
        <end position="2404"/>
    </location>
</feature>
<dbReference type="Pfam" id="PF18094">
    <property type="entry name" value="DNA_pol_B_N"/>
    <property type="match status" value="1"/>
</dbReference>
<dbReference type="Gene3D" id="3.10.129.10">
    <property type="entry name" value="Hotdog Thioesterase"/>
    <property type="match status" value="1"/>
</dbReference>
<dbReference type="RefSeq" id="WP_021030021.1">
    <property type="nucleotide sequence ID" value="NZ_KI391953.1"/>
</dbReference>
<name>U1N9D8_SEGRC</name>
<comment type="caution">
    <text evidence="8">The sequence shown here is derived from an EMBL/GenBank/DDBJ whole genome shotgun (WGS) entry which is preliminary data.</text>
</comment>
<evidence type="ECO:0000256" key="5">
    <source>
        <dbReference type="ARBA" id="ARBA00023002"/>
    </source>
</evidence>
<keyword evidence="2" id="KW-0808">Transferase</keyword>
<feature type="region of interest" description="Disordered" evidence="6">
    <location>
        <begin position="1"/>
        <end position="22"/>
    </location>
</feature>
<reference evidence="8 9" key="1">
    <citation type="journal article" date="2011" name="Stand. Genomic Sci.">
        <title>High quality draft genome sequence of Segniliparus rugosus CDC 945(T)= (ATCC BAA-974(T)).</title>
        <authorList>
            <person name="Earl A.M."/>
            <person name="Desjardins C.A."/>
            <person name="Fitzgerald M.G."/>
            <person name="Arachchi H.M."/>
            <person name="Zeng Q."/>
            <person name="Mehta T."/>
            <person name="Griggs A."/>
            <person name="Birren B.W."/>
            <person name="Toney N.C."/>
            <person name="Carr J."/>
            <person name="Posey J."/>
            <person name="Butler W.R."/>
        </authorList>
    </citation>
    <scope>NUCLEOTIDE SEQUENCE [LARGE SCALE GENOMIC DNA]</scope>
    <source>
        <strain evidence="9">ATCC BAA-974 / DSM 45345 / CCUG 50838 / CIP 108380 / JCM 13579 / CDC 945</strain>
    </source>
</reference>
<feature type="region of interest" description="Disordered" evidence="6">
    <location>
        <begin position="3017"/>
        <end position="3037"/>
    </location>
</feature>
<dbReference type="InterPro" id="IPR002539">
    <property type="entry name" value="MaoC-like_dom"/>
</dbReference>
<dbReference type="eggNOG" id="COG4981">
    <property type="taxonomic scope" value="Bacteria"/>
</dbReference>
<dbReference type="FunFam" id="3.40.366.10:FF:000009">
    <property type="entry name" value="Fatty acid synthase Fas"/>
    <property type="match status" value="1"/>
</dbReference>
<dbReference type="InterPro" id="IPR003965">
    <property type="entry name" value="Fatty_acid_synthase"/>
</dbReference>
<dbReference type="Gene3D" id="3.20.20.70">
    <property type="entry name" value="Aldolase class I"/>
    <property type="match status" value="1"/>
</dbReference>
<dbReference type="Gene3D" id="3.90.25.70">
    <property type="match status" value="1"/>
</dbReference>
<dbReference type="Pfam" id="PF00698">
    <property type="entry name" value="Acyl_transf_1"/>
    <property type="match status" value="1"/>
</dbReference>
<gene>
    <name evidence="8" type="ORF">HMPREF9336_04104</name>
</gene>
<dbReference type="PANTHER" id="PTHR10982">
    <property type="entry name" value="MALONYL COA-ACYL CARRIER PROTEIN TRANSACYLASE"/>
    <property type="match status" value="1"/>
</dbReference>
<dbReference type="InterPro" id="IPR016035">
    <property type="entry name" value="Acyl_Trfase/lysoPLipase"/>
</dbReference>
<dbReference type="Gene3D" id="3.30.70.2490">
    <property type="match status" value="1"/>
</dbReference>